<comment type="subcellular location">
    <subcellularLocation>
        <location evidence="1">Cell membrane</location>
        <topology evidence="1">Multi-pass membrane protein</topology>
    </subcellularLocation>
</comment>
<dbReference type="GO" id="GO:0016887">
    <property type="term" value="F:ATP hydrolysis activity"/>
    <property type="evidence" value="ECO:0007669"/>
    <property type="project" value="InterPro"/>
</dbReference>
<dbReference type="Gene3D" id="2.70.150.10">
    <property type="entry name" value="Calcium-transporting ATPase, cytoplasmic transduction domain A"/>
    <property type="match status" value="1"/>
</dbReference>
<keyword evidence="6" id="KW-1133">Transmembrane helix</keyword>
<feature type="domain" description="Cation-transporting P-type ATPase N-terminal" evidence="10">
    <location>
        <begin position="649"/>
        <end position="718"/>
    </location>
</feature>
<evidence type="ECO:0000256" key="3">
    <source>
        <dbReference type="ARBA" id="ARBA00022741"/>
    </source>
</evidence>
<dbReference type="InterPro" id="IPR008250">
    <property type="entry name" value="ATPase_P-typ_transduc_dom_A_sf"/>
</dbReference>
<dbReference type="Proteomes" id="UP000282084">
    <property type="component" value="Unassembled WGS sequence"/>
</dbReference>
<dbReference type="InterPro" id="IPR006068">
    <property type="entry name" value="ATPase_P-typ_cation-transptr_C"/>
</dbReference>
<comment type="catalytic activity">
    <reaction evidence="8">
        <text>ATP + H2O = ADP + phosphate + H(+)</text>
        <dbReference type="Rhea" id="RHEA:13065"/>
        <dbReference type="ChEBI" id="CHEBI:15377"/>
        <dbReference type="ChEBI" id="CHEBI:15378"/>
        <dbReference type="ChEBI" id="CHEBI:30616"/>
        <dbReference type="ChEBI" id="CHEBI:43474"/>
        <dbReference type="ChEBI" id="CHEBI:456216"/>
    </reaction>
</comment>
<dbReference type="GO" id="GO:0005524">
    <property type="term" value="F:ATP binding"/>
    <property type="evidence" value="ECO:0007669"/>
    <property type="project" value="UniProtKB-KW"/>
</dbReference>
<evidence type="ECO:0000256" key="6">
    <source>
        <dbReference type="ARBA" id="ARBA00022989"/>
    </source>
</evidence>
<dbReference type="SUPFAM" id="SSF81653">
    <property type="entry name" value="Calcium ATPase, transduction domain A"/>
    <property type="match status" value="1"/>
</dbReference>
<dbReference type="SFLD" id="SFLDF00027">
    <property type="entry name" value="p-type_atpase"/>
    <property type="match status" value="1"/>
</dbReference>
<keyword evidence="2" id="KW-0812">Transmembrane</keyword>
<keyword evidence="5" id="KW-1278">Translocase</keyword>
<proteinExistence type="predicted"/>
<keyword evidence="3" id="KW-0547">Nucleotide-binding</keyword>
<feature type="compositionally biased region" description="Gly residues" evidence="9">
    <location>
        <begin position="1116"/>
        <end position="1160"/>
    </location>
</feature>
<reference evidence="11 12" key="1">
    <citation type="submission" date="2018-10" db="EMBL/GenBank/DDBJ databases">
        <title>Sequencing the genomes of 1000 actinobacteria strains.</title>
        <authorList>
            <person name="Klenk H.-P."/>
        </authorList>
    </citation>
    <scope>NUCLEOTIDE SEQUENCE [LARGE SCALE GENOMIC DNA]</scope>
    <source>
        <strain evidence="11 12">DSM 43800</strain>
    </source>
</reference>
<dbReference type="InterPro" id="IPR023214">
    <property type="entry name" value="HAD_sf"/>
</dbReference>
<dbReference type="PRINTS" id="PR00119">
    <property type="entry name" value="CATATPASE"/>
</dbReference>
<keyword evidence="7" id="KW-0472">Membrane</keyword>
<dbReference type="InterPro" id="IPR001757">
    <property type="entry name" value="P_typ_ATPase"/>
</dbReference>
<dbReference type="Pfam" id="PF00689">
    <property type="entry name" value="Cation_ATPase_C"/>
    <property type="match status" value="1"/>
</dbReference>
<feature type="region of interest" description="Disordered" evidence="9">
    <location>
        <begin position="1115"/>
        <end position="1160"/>
    </location>
</feature>
<dbReference type="GO" id="GO:0005886">
    <property type="term" value="C:plasma membrane"/>
    <property type="evidence" value="ECO:0007669"/>
    <property type="project" value="UniProtKB-SubCell"/>
</dbReference>
<evidence type="ECO:0000256" key="9">
    <source>
        <dbReference type="SAM" id="MobiDB-lite"/>
    </source>
</evidence>
<name>A0A495VYF7_9PSEU</name>
<keyword evidence="12" id="KW-1185">Reference proteome</keyword>
<dbReference type="PANTHER" id="PTHR42861">
    <property type="entry name" value="CALCIUM-TRANSPORTING ATPASE"/>
    <property type="match status" value="1"/>
</dbReference>
<dbReference type="Gene3D" id="1.20.1110.10">
    <property type="entry name" value="Calcium-transporting ATPase, transmembrane domain"/>
    <property type="match status" value="2"/>
</dbReference>
<evidence type="ECO:0000256" key="4">
    <source>
        <dbReference type="ARBA" id="ARBA00022840"/>
    </source>
</evidence>
<evidence type="ECO:0000256" key="7">
    <source>
        <dbReference type="ARBA" id="ARBA00023136"/>
    </source>
</evidence>
<dbReference type="EMBL" id="RBXO01000001">
    <property type="protein sequence ID" value="RKT53870.1"/>
    <property type="molecule type" value="Genomic_DNA"/>
</dbReference>
<keyword evidence="4" id="KW-0067">ATP-binding</keyword>
<dbReference type="SFLD" id="SFLDS00003">
    <property type="entry name" value="Haloacid_Dehalogenase"/>
    <property type="match status" value="1"/>
</dbReference>
<dbReference type="PROSITE" id="PS00154">
    <property type="entry name" value="ATPASE_E1_E2"/>
    <property type="match status" value="1"/>
</dbReference>
<dbReference type="SUPFAM" id="SSF81665">
    <property type="entry name" value="Calcium ATPase, transmembrane domain M"/>
    <property type="match status" value="1"/>
</dbReference>
<dbReference type="SFLD" id="SFLDG00002">
    <property type="entry name" value="C1.7:_P-type_atpase_like"/>
    <property type="match status" value="1"/>
</dbReference>
<evidence type="ECO:0000256" key="5">
    <source>
        <dbReference type="ARBA" id="ARBA00022967"/>
    </source>
</evidence>
<comment type="caution">
    <text evidence="11">The sequence shown here is derived from an EMBL/GenBank/DDBJ whole genome shotgun (WGS) entry which is preliminary data.</text>
</comment>
<evidence type="ECO:0000256" key="8">
    <source>
        <dbReference type="ARBA" id="ARBA00049360"/>
    </source>
</evidence>
<evidence type="ECO:0000313" key="11">
    <source>
        <dbReference type="EMBL" id="RKT53870.1"/>
    </source>
</evidence>
<dbReference type="Gene3D" id="3.40.50.1000">
    <property type="entry name" value="HAD superfamily/HAD-like"/>
    <property type="match status" value="2"/>
</dbReference>
<dbReference type="Pfam" id="PF00702">
    <property type="entry name" value="Hydrolase"/>
    <property type="match status" value="1"/>
</dbReference>
<sequence length="1544" mass="156965">MVLWAWERDAGVTPSGGFGVWSVGNSRTVELLGVDPVRVADGVAKGLVGLALVPFERTGLVDVLLRRDRRNVWSCPGRLHIEAHGVHGPRGRRVADRIEHLLQEHPGVRWARVNAPSSRVIIEVADPPPDTAALVALVRRAEAEPATEDERLVEDELHHPADGLRGTRLVSTLAADALGLALAALTKIAPWAPLPTEVAALVAAVDLHPRLRELAAGRFQGRERADSATSVLAAVVHGLASHSDGTLLDIAQRVQQWREVKAHERAWCAAEADLIRAPRDAEADPIAVERPVPLPEGPVERHARRSLAAGAVAGLAALPFTGPRRAAALGVASLPKAPAVARAAFAARLGRVLARRGALVMERTVLRRLDAVDVLVLDEAALGSGRSVLADLAPLPGSDTAELAERAFALFDPRAPEDVRRDGGWAIGPVDRLGVRGRTGARERRRLAGRGASAVLGLAEGRRLQAVLAVDAELPPAVDAIVVAARDAGVRVVVAGGERARFADDVVPSGQPLVGAVRAAQADGHVVMVVSDDRPALGAADCGVGVHRAGGPPPWGAHVIVGEDLAVVALLLAAVSAARRANRDGIVLARTASGIGAVGTLGTRGGRPAEGASRAVNGAAAIGFACGSWRAVRLGRGGDEPVATRAAQPWHLMPEATVLDRLGTSRDGLDEDEARRRRRDPRRRAVGASLGSAFLAELANPLTPVLVGGAAVSAAVGSPVDAALVAGIVGVSALIGSAQQVYTDRALAGLLARSAVRATAVRGGVDRDVDGDDLVPGDVVRLGAGDVVPADCRLLVGDGLEVDESSVTGESLPVAKDPAPVVAAEAADRTSMLYEGTTVAVGEALAVVVATGDDTEVGRALAAARRNTPTTGVENRLAELTRRALPVALGSAVAVTGAGLLRGVPLRRSMGAAVNLAVASVPEGLPFLVNAAQLAAARRLAEHGALVRNPRTIEALGRVDVLCFDKTGTLTEGSLAVSRVDDGRRGAGPGALDEALRRVLAAAVRATPAVDEPSDLVHQTDRAVLEGARRARVRATTGAPGWSPVEALPFEPSRGYHAVLGALGGDLLLSVKGAPEVVLPRCDLDARGRKRLAERVRRLAAQGHRVLAVAERAVGSGDGGSGAVGWGGGGADSGGNGSGGNGRRGTGGGEVGGGGNGSGGGAGGAEGGGFAGGEVADDDVRGLALLGFVALSDPVRDGAPPAAAALRAAGVRIVMITGDHPATGEAIAAEVNGSGSGDVTVVSGAQVEELDDDGLDALLPTVDVIARCTPAQKVRIIEGYRRLGRVVAMTGDGANDAPAIRLADVGIALGGRGTPAARAAADLVVTDDRLETIVSALVEGRAMWASVRAALSILLGGNFGEIAFSVLGAAITGRSPLTARQLLLVNLLTDLAPAMAIALSRPNRESVGDLLREGPSSSLGTALTRDITVRAVTTALGATTAWAAARLTGRSRRASTVALAALVGTQLGQTLITGGLDRSVLAAGLGSAAALGVVIQTPGISRFFGCTPLGPVGWGIALAAATAANLLGLVLAPLVEPRPPAGAG</sequence>
<dbReference type="InterPro" id="IPR023298">
    <property type="entry name" value="ATPase_P-typ_TM_dom_sf"/>
</dbReference>
<dbReference type="SUPFAM" id="SSF81660">
    <property type="entry name" value="Metal cation-transporting ATPase, ATP-binding domain N"/>
    <property type="match status" value="1"/>
</dbReference>
<dbReference type="SUPFAM" id="SSF56784">
    <property type="entry name" value="HAD-like"/>
    <property type="match status" value="1"/>
</dbReference>
<accession>A0A495VYF7</accession>
<organism evidence="11 12">
    <name type="scientific">Saccharothrix australiensis</name>
    <dbReference type="NCBI Taxonomy" id="2072"/>
    <lineage>
        <taxon>Bacteria</taxon>
        <taxon>Bacillati</taxon>
        <taxon>Actinomycetota</taxon>
        <taxon>Actinomycetes</taxon>
        <taxon>Pseudonocardiales</taxon>
        <taxon>Pseudonocardiaceae</taxon>
        <taxon>Saccharothrix</taxon>
    </lineage>
</organism>
<dbReference type="InterPro" id="IPR004014">
    <property type="entry name" value="ATPase_P-typ_cation-transptr_N"/>
</dbReference>
<dbReference type="SMART" id="SM00831">
    <property type="entry name" value="Cation_ATPase_N"/>
    <property type="match status" value="1"/>
</dbReference>
<dbReference type="InterPro" id="IPR036412">
    <property type="entry name" value="HAD-like_sf"/>
</dbReference>
<dbReference type="InterPro" id="IPR044492">
    <property type="entry name" value="P_typ_ATPase_HD_dom"/>
</dbReference>
<evidence type="ECO:0000256" key="1">
    <source>
        <dbReference type="ARBA" id="ARBA00004651"/>
    </source>
</evidence>
<feature type="region of interest" description="Disordered" evidence="9">
    <location>
        <begin position="663"/>
        <end position="682"/>
    </location>
</feature>
<protein>
    <submittedName>
        <fullName evidence="11">P-type E1-E2 ATPase</fullName>
    </submittedName>
</protein>
<dbReference type="Gene3D" id="3.40.1110.10">
    <property type="entry name" value="Calcium-transporting ATPase, cytoplasmic domain N"/>
    <property type="match status" value="2"/>
</dbReference>
<evidence type="ECO:0000256" key="2">
    <source>
        <dbReference type="ARBA" id="ARBA00022692"/>
    </source>
</evidence>
<dbReference type="InterPro" id="IPR059000">
    <property type="entry name" value="ATPase_P-type_domA"/>
</dbReference>
<evidence type="ECO:0000259" key="10">
    <source>
        <dbReference type="SMART" id="SM00831"/>
    </source>
</evidence>
<evidence type="ECO:0000313" key="12">
    <source>
        <dbReference type="Proteomes" id="UP000282084"/>
    </source>
</evidence>
<dbReference type="InterPro" id="IPR023299">
    <property type="entry name" value="ATPase_P-typ_cyto_dom_N"/>
</dbReference>
<dbReference type="Pfam" id="PF00122">
    <property type="entry name" value="E1-E2_ATPase"/>
    <property type="match status" value="1"/>
</dbReference>
<dbReference type="NCBIfam" id="TIGR01494">
    <property type="entry name" value="ATPase_P-type"/>
    <property type="match status" value="2"/>
</dbReference>
<dbReference type="InterPro" id="IPR018303">
    <property type="entry name" value="ATPase_P-typ_P_site"/>
</dbReference>
<gene>
    <name evidence="11" type="ORF">C8E97_2456</name>
</gene>